<dbReference type="GO" id="GO:0046872">
    <property type="term" value="F:metal ion binding"/>
    <property type="evidence" value="ECO:0007669"/>
    <property type="project" value="UniProtKB-KW"/>
</dbReference>
<protein>
    <recommendedName>
        <fullName evidence="6">aconitate hydratase</fullName>
        <ecNumber evidence="6">4.2.1.3</ecNumber>
    </recommendedName>
</protein>
<keyword evidence="8" id="KW-0809">Transit peptide</keyword>
<evidence type="ECO:0000256" key="5">
    <source>
        <dbReference type="ARBA" id="ARBA00007185"/>
    </source>
</evidence>
<feature type="domain" description="Aconitase A/isopropylmalate dehydratase small subunit swivel" evidence="15">
    <location>
        <begin position="718"/>
        <end position="845"/>
    </location>
</feature>
<dbReference type="Pfam" id="PF00330">
    <property type="entry name" value="Aconitase"/>
    <property type="match status" value="3"/>
</dbReference>
<sequence length="913" mass="98810">MASRLLLNSSRQALQNLSQARCIHSSAPTLAGAKVAMSKFDPSDYLPYDTLQEKLKIVRQRLNRPLTYSEKILYSHLEDPQNQDIRRGVSYLKLRPDRVAMQDATAQMAVLQFISSGLPRVAVPTTIHCDHLIEAQIGGVPDLKRAIDQNAEVFDFLSTASAKYGIGFWKPGSGIIHQICLENYVFPGLLMIGTDSHTPNGGGLGGLCIGVGGADAVDVMANIPWELKCPKVSVIGVYLSGNLDGWTSSKDVILKVADILTVKGGTGAIIEYYGPGVESISCTGMATICNMGAEIGATTSVFPYNSRMADYLEDGIGFWKPGSGIIHQICLENYVFPGLLMIGTDSHTPNGGGLGGVCIGVGGADAVDVMANIPWELKCPKVIGVYLSGNLDGWTSSKDVILKVADILTVKGGTGAIIEYYGPEFLRGDKGSKYDQDIEINLSSLEPHVNGPFTPDLAHPIGELGKRAKENDWPMDIKVALIGSCTNSSYEDMTRAASIAKQALDNGLKAKCTFTVTPGSEQIRATIERDGISQILTNFGGLVLANACGPCIGQWDRKDVKKGEKNTIVNSYNRNFTGRNDANPATHAFVTSPDLVTALSIVGRLDFDPTKDKLKGDKGKRSFRRCVEFNGGTKLAAACLDEYYPISCSPYLAGEFLLKPPTGIELPSKGFDPGQDTYQAPPSDGSSVAVNVSPTSNRLQILEPFDKWDGKDMEDLRILIKVKGKCTTDHISAAGPWLKFRGHLDNISNNLFIGAVNAENDEMNKVKNRLSGEWAGVPDVARDYKKNGVKWVVFGDENYGEGSSREHAALEPRHLGGRAIIVKSFARIHETNLKKQGMLPLTFADPKDYDKVQPGDIVTLKGITGLKEGSQVTCVLKHEDGSTDSFPLNHTMNELQIGWFKAGSALNRMKELQ</sequence>
<dbReference type="PANTHER" id="PTHR43160">
    <property type="entry name" value="ACONITATE HYDRATASE B"/>
    <property type="match status" value="1"/>
</dbReference>
<evidence type="ECO:0000256" key="6">
    <source>
        <dbReference type="ARBA" id="ARBA00012926"/>
    </source>
</evidence>
<evidence type="ECO:0000256" key="11">
    <source>
        <dbReference type="ARBA" id="ARBA00023128"/>
    </source>
</evidence>
<feature type="domain" description="Aconitase/3-isopropylmalate dehydratase large subunit alpha/beta/alpha" evidence="14">
    <location>
        <begin position="70"/>
        <end position="313"/>
    </location>
</feature>
<dbReference type="InterPro" id="IPR015931">
    <property type="entry name" value="Acnase/IPM_dHydase_lsu_aba_1/3"/>
</dbReference>
<keyword evidence="11" id="KW-0496">Mitochondrion</keyword>
<keyword evidence="9" id="KW-0408">Iron</keyword>
<accession>A0A7R8W9W4</accession>
<dbReference type="EMBL" id="OB661218">
    <property type="protein sequence ID" value="CAD7227677.1"/>
    <property type="molecule type" value="Genomic_DNA"/>
</dbReference>
<feature type="domain" description="Aconitase/3-isopropylmalate dehydratase large subunit alpha/beta/alpha" evidence="14">
    <location>
        <begin position="427"/>
        <end position="603"/>
    </location>
</feature>
<comment type="pathway">
    <text evidence="4">Carbohydrate metabolism; tricarboxylic acid cycle; isocitrate from oxaloacetate: step 2/2.</text>
</comment>
<dbReference type="GO" id="GO:0006099">
    <property type="term" value="P:tricarboxylic acid cycle"/>
    <property type="evidence" value="ECO:0007669"/>
    <property type="project" value="TreeGrafter"/>
</dbReference>
<proteinExistence type="inferred from homology"/>
<dbReference type="FunFam" id="3.20.19.10:FF:000002">
    <property type="entry name" value="Aconitate hydratase, mitochondrial"/>
    <property type="match status" value="1"/>
</dbReference>
<dbReference type="InterPro" id="IPR036008">
    <property type="entry name" value="Aconitase_4Fe-4S_dom"/>
</dbReference>
<gene>
    <name evidence="16" type="ORF">CTOB1V02_LOCUS5577</name>
</gene>
<evidence type="ECO:0000256" key="4">
    <source>
        <dbReference type="ARBA" id="ARBA00004717"/>
    </source>
</evidence>
<dbReference type="GO" id="GO:0005739">
    <property type="term" value="C:mitochondrion"/>
    <property type="evidence" value="ECO:0007669"/>
    <property type="project" value="UniProtKB-SubCell"/>
</dbReference>
<name>A0A7R8W9W4_9CRUS</name>
<evidence type="ECO:0000256" key="12">
    <source>
        <dbReference type="ARBA" id="ARBA00023239"/>
    </source>
</evidence>
<dbReference type="InterPro" id="IPR000573">
    <property type="entry name" value="AconitaseA/IPMdHydase_ssu_swvl"/>
</dbReference>
<evidence type="ECO:0000256" key="9">
    <source>
        <dbReference type="ARBA" id="ARBA00023004"/>
    </source>
</evidence>
<dbReference type="EC" id="4.2.1.3" evidence="6"/>
<dbReference type="OrthoDB" id="2224430at2759"/>
<comment type="similarity">
    <text evidence="5">Belongs to the aconitase/IPM isomerase family.</text>
</comment>
<evidence type="ECO:0000256" key="7">
    <source>
        <dbReference type="ARBA" id="ARBA00022723"/>
    </source>
</evidence>
<dbReference type="Gene3D" id="3.40.1060.10">
    <property type="entry name" value="Aconitase, Domain 2"/>
    <property type="match status" value="1"/>
</dbReference>
<dbReference type="PROSITE" id="PS00450">
    <property type="entry name" value="ACONITASE_1"/>
    <property type="match status" value="1"/>
</dbReference>
<evidence type="ECO:0000313" key="16">
    <source>
        <dbReference type="EMBL" id="CAD7227677.1"/>
    </source>
</evidence>
<dbReference type="InterPro" id="IPR015928">
    <property type="entry name" value="Aconitase/3IPM_dehydase_swvl"/>
</dbReference>
<reference evidence="16" key="1">
    <citation type="submission" date="2020-11" db="EMBL/GenBank/DDBJ databases">
        <authorList>
            <person name="Tran Van P."/>
        </authorList>
    </citation>
    <scope>NUCLEOTIDE SEQUENCE</scope>
</reference>
<dbReference type="PROSITE" id="PS01244">
    <property type="entry name" value="ACONITASE_2"/>
    <property type="match status" value="1"/>
</dbReference>
<dbReference type="SUPFAM" id="SSF52016">
    <property type="entry name" value="LeuD/IlvD-like"/>
    <property type="match status" value="1"/>
</dbReference>
<keyword evidence="7" id="KW-0479">Metal-binding</keyword>
<dbReference type="GO" id="GO:0051539">
    <property type="term" value="F:4 iron, 4 sulfur cluster binding"/>
    <property type="evidence" value="ECO:0007669"/>
    <property type="project" value="TreeGrafter"/>
</dbReference>
<dbReference type="InterPro" id="IPR001030">
    <property type="entry name" value="Acoase/IPM_deHydtase_lsu_aba"/>
</dbReference>
<dbReference type="FunFam" id="3.30.499.10:FF:000004">
    <property type="entry name" value="Aconitate hydratase, mitochondrial"/>
    <property type="match status" value="1"/>
</dbReference>
<comment type="subcellular location">
    <subcellularLocation>
        <location evidence="3">Mitochondrion</location>
    </subcellularLocation>
</comment>
<keyword evidence="12" id="KW-0456">Lyase</keyword>
<evidence type="ECO:0000256" key="3">
    <source>
        <dbReference type="ARBA" id="ARBA00004173"/>
    </source>
</evidence>
<comment type="function">
    <text evidence="2">Catalyzes the isomerization of citrate to isocitrate via cis-aconitate.</text>
</comment>
<dbReference type="FunFam" id="3.40.1060.10:FF:000001">
    <property type="entry name" value="Aconitate hydratase, mitochondrial"/>
    <property type="match status" value="1"/>
</dbReference>
<evidence type="ECO:0000259" key="14">
    <source>
        <dbReference type="Pfam" id="PF00330"/>
    </source>
</evidence>
<evidence type="ECO:0000256" key="10">
    <source>
        <dbReference type="ARBA" id="ARBA00023014"/>
    </source>
</evidence>
<evidence type="ECO:0000256" key="8">
    <source>
        <dbReference type="ARBA" id="ARBA00022946"/>
    </source>
</evidence>
<dbReference type="Pfam" id="PF00694">
    <property type="entry name" value="Aconitase_C"/>
    <property type="match status" value="1"/>
</dbReference>
<comment type="cofactor">
    <cofactor evidence="1">
        <name>[4Fe-4S] cluster</name>
        <dbReference type="ChEBI" id="CHEBI:49883"/>
    </cofactor>
</comment>
<dbReference type="GO" id="GO:0005829">
    <property type="term" value="C:cytosol"/>
    <property type="evidence" value="ECO:0007669"/>
    <property type="project" value="TreeGrafter"/>
</dbReference>
<dbReference type="Gene3D" id="3.30.499.10">
    <property type="entry name" value="Aconitase, domain 3"/>
    <property type="match status" value="3"/>
</dbReference>
<evidence type="ECO:0000259" key="15">
    <source>
        <dbReference type="Pfam" id="PF00694"/>
    </source>
</evidence>
<dbReference type="SUPFAM" id="SSF53732">
    <property type="entry name" value="Aconitase iron-sulfur domain"/>
    <property type="match status" value="2"/>
</dbReference>
<comment type="catalytic activity">
    <reaction evidence="13">
        <text>citrate = D-threo-isocitrate</text>
        <dbReference type="Rhea" id="RHEA:10336"/>
        <dbReference type="ChEBI" id="CHEBI:15562"/>
        <dbReference type="ChEBI" id="CHEBI:16947"/>
        <dbReference type="EC" id="4.2.1.3"/>
    </reaction>
</comment>
<keyword evidence="10" id="KW-0411">Iron-sulfur</keyword>
<dbReference type="InterPro" id="IPR018136">
    <property type="entry name" value="Aconitase_4Fe-4S_BS"/>
</dbReference>
<evidence type="ECO:0000256" key="13">
    <source>
        <dbReference type="ARBA" id="ARBA00023501"/>
    </source>
</evidence>
<dbReference type="GO" id="GO:0003994">
    <property type="term" value="F:aconitate hydratase activity"/>
    <property type="evidence" value="ECO:0007669"/>
    <property type="project" value="UniProtKB-EC"/>
</dbReference>
<dbReference type="FunFam" id="3.30.499.10:FF:000003">
    <property type="entry name" value="Aconitate hydratase, mitochondrial"/>
    <property type="match status" value="1"/>
</dbReference>
<dbReference type="InterPro" id="IPR015932">
    <property type="entry name" value="Aconitase_dom2"/>
</dbReference>
<dbReference type="InterPro" id="IPR050926">
    <property type="entry name" value="Aconitase/IPM_isomerase"/>
</dbReference>
<dbReference type="AlphaFoldDB" id="A0A7R8W9W4"/>
<dbReference type="Gene3D" id="3.20.19.10">
    <property type="entry name" value="Aconitase, domain 4"/>
    <property type="match status" value="1"/>
</dbReference>
<evidence type="ECO:0000256" key="2">
    <source>
        <dbReference type="ARBA" id="ARBA00003113"/>
    </source>
</evidence>
<evidence type="ECO:0000256" key="1">
    <source>
        <dbReference type="ARBA" id="ARBA00001966"/>
    </source>
</evidence>
<feature type="domain" description="Aconitase/3-isopropylmalate dehydratase large subunit alpha/beta/alpha" evidence="14">
    <location>
        <begin position="315"/>
        <end position="424"/>
    </location>
</feature>
<organism evidence="16">
    <name type="scientific">Cyprideis torosa</name>
    <dbReference type="NCBI Taxonomy" id="163714"/>
    <lineage>
        <taxon>Eukaryota</taxon>
        <taxon>Metazoa</taxon>
        <taxon>Ecdysozoa</taxon>
        <taxon>Arthropoda</taxon>
        <taxon>Crustacea</taxon>
        <taxon>Oligostraca</taxon>
        <taxon>Ostracoda</taxon>
        <taxon>Podocopa</taxon>
        <taxon>Podocopida</taxon>
        <taxon>Cytherocopina</taxon>
        <taxon>Cytheroidea</taxon>
        <taxon>Cytherideidae</taxon>
        <taxon>Cyprideis</taxon>
    </lineage>
</organism>
<dbReference type="PANTHER" id="PTHR43160:SF3">
    <property type="entry name" value="ACONITATE HYDRATASE, MITOCHONDRIAL"/>
    <property type="match status" value="1"/>
</dbReference>
<dbReference type="PRINTS" id="PR00415">
    <property type="entry name" value="ACONITASE"/>
</dbReference>